<dbReference type="Proteomes" id="UP001059617">
    <property type="component" value="Chromosome"/>
</dbReference>
<dbReference type="PANTHER" id="PTHR43333">
    <property type="entry name" value="2-HACID_DH_C DOMAIN-CONTAINING PROTEIN"/>
    <property type="match status" value="1"/>
</dbReference>
<reference evidence="4" key="2">
    <citation type="submission" date="2022-09" db="EMBL/GenBank/DDBJ databases">
        <title>Biosynthetic gene clusters of Dactylosporangioum fulvum.</title>
        <authorList>
            <person name="Caradec T."/>
        </authorList>
    </citation>
    <scope>NUCLEOTIDE SEQUENCE</scope>
    <source>
        <strain evidence="4">NRRL B-16292</strain>
    </source>
</reference>
<evidence type="ECO:0000256" key="1">
    <source>
        <dbReference type="ARBA" id="ARBA00023002"/>
    </source>
</evidence>
<dbReference type="InterPro" id="IPR006140">
    <property type="entry name" value="D-isomer_DH_NAD-bd"/>
</dbReference>
<name>A0ABY5W467_9ACTN</name>
<protein>
    <submittedName>
        <fullName evidence="4">2-hydroxyacid dehydrogenase</fullName>
    </submittedName>
</protein>
<dbReference type="SUPFAM" id="SSF51735">
    <property type="entry name" value="NAD(P)-binding Rossmann-fold domains"/>
    <property type="match status" value="1"/>
</dbReference>
<dbReference type="RefSeq" id="WP_259861873.1">
    <property type="nucleotide sequence ID" value="NZ_BAAAST010000029.1"/>
</dbReference>
<reference evidence="4" key="1">
    <citation type="submission" date="2021-04" db="EMBL/GenBank/DDBJ databases">
        <authorList>
            <person name="Hartkoorn R.C."/>
            <person name="Beaudoing E."/>
            <person name="Hot D."/>
        </authorList>
    </citation>
    <scope>NUCLEOTIDE SEQUENCE</scope>
    <source>
        <strain evidence="4">NRRL B-16292</strain>
    </source>
</reference>
<organism evidence="4 5">
    <name type="scientific">Dactylosporangium fulvum</name>
    <dbReference type="NCBI Taxonomy" id="53359"/>
    <lineage>
        <taxon>Bacteria</taxon>
        <taxon>Bacillati</taxon>
        <taxon>Actinomycetota</taxon>
        <taxon>Actinomycetes</taxon>
        <taxon>Micromonosporales</taxon>
        <taxon>Micromonosporaceae</taxon>
        <taxon>Dactylosporangium</taxon>
    </lineage>
</organism>
<accession>A0ABY5W467</accession>
<dbReference type="Pfam" id="PF02826">
    <property type="entry name" value="2-Hacid_dh_C"/>
    <property type="match status" value="1"/>
</dbReference>
<dbReference type="Gene3D" id="3.40.50.720">
    <property type="entry name" value="NAD(P)-binding Rossmann-like Domain"/>
    <property type="match status" value="2"/>
</dbReference>
<evidence type="ECO:0000256" key="2">
    <source>
        <dbReference type="ARBA" id="ARBA00023027"/>
    </source>
</evidence>
<feature type="domain" description="D-isomer specific 2-hydroxyacid dehydrogenase NAD-binding" evidence="3">
    <location>
        <begin position="105"/>
        <end position="272"/>
    </location>
</feature>
<keyword evidence="1" id="KW-0560">Oxidoreductase</keyword>
<keyword evidence="2" id="KW-0520">NAD</keyword>
<evidence type="ECO:0000259" key="3">
    <source>
        <dbReference type="Pfam" id="PF02826"/>
    </source>
</evidence>
<evidence type="ECO:0000313" key="4">
    <source>
        <dbReference type="EMBL" id="UWP84049.1"/>
    </source>
</evidence>
<keyword evidence="5" id="KW-1185">Reference proteome</keyword>
<proteinExistence type="predicted"/>
<sequence>MTNTTKIWISHEHGPDLLGPVPEGCRVEIMPSPDKLPSDPAGVVFWVPPFLAKPDVVALAERMPALRVVQLMSAGADAWAGRLPSRVTLCDARGVHDSSTAEWVVAAILAFLRDFPVFARAQERGHWAYRQTGELAGKRVLIVGSGSIGRALEARLLPFEVSVTRVARRPRPGVHGVAELPGLLPSADIVVLLVPLTAETTGLVDKAFLERLPDGALLVNAARGPVVDTEAVTAEVSGGRIGFAADVTDPEPLPSDHPLWRLSNVLITPHVAGSVPGLLQRAYGLAGKQLRRFAAGEPLDNVVSDGY</sequence>
<dbReference type="PANTHER" id="PTHR43333:SF1">
    <property type="entry name" value="D-ISOMER SPECIFIC 2-HYDROXYACID DEHYDROGENASE NAD-BINDING DOMAIN-CONTAINING PROTEIN"/>
    <property type="match status" value="1"/>
</dbReference>
<dbReference type="CDD" id="cd12166">
    <property type="entry name" value="2-Hacid_dh_7"/>
    <property type="match status" value="1"/>
</dbReference>
<evidence type="ECO:0000313" key="5">
    <source>
        <dbReference type="Proteomes" id="UP001059617"/>
    </source>
</evidence>
<dbReference type="EMBL" id="CP073720">
    <property type="protein sequence ID" value="UWP84049.1"/>
    <property type="molecule type" value="Genomic_DNA"/>
</dbReference>
<dbReference type="InterPro" id="IPR029753">
    <property type="entry name" value="D-isomer_DH_CS"/>
</dbReference>
<gene>
    <name evidence="4" type="ORF">Dfulv_07290</name>
</gene>
<dbReference type="PROSITE" id="PS00671">
    <property type="entry name" value="D_2_HYDROXYACID_DH_3"/>
    <property type="match status" value="1"/>
</dbReference>
<dbReference type="InterPro" id="IPR036291">
    <property type="entry name" value="NAD(P)-bd_dom_sf"/>
</dbReference>